<dbReference type="Proteomes" id="UP000499080">
    <property type="component" value="Unassembled WGS sequence"/>
</dbReference>
<dbReference type="AlphaFoldDB" id="A0A4Y2KER6"/>
<organism evidence="2 3">
    <name type="scientific">Araneus ventricosus</name>
    <name type="common">Orbweaver spider</name>
    <name type="synonym">Epeira ventricosa</name>
    <dbReference type="NCBI Taxonomy" id="182803"/>
    <lineage>
        <taxon>Eukaryota</taxon>
        <taxon>Metazoa</taxon>
        <taxon>Ecdysozoa</taxon>
        <taxon>Arthropoda</taxon>
        <taxon>Chelicerata</taxon>
        <taxon>Arachnida</taxon>
        <taxon>Araneae</taxon>
        <taxon>Araneomorphae</taxon>
        <taxon>Entelegynae</taxon>
        <taxon>Araneoidea</taxon>
        <taxon>Araneidae</taxon>
        <taxon>Araneus</taxon>
    </lineage>
</organism>
<gene>
    <name evidence="2" type="ORF">AVEN_190703_1</name>
</gene>
<reference evidence="2 3" key="1">
    <citation type="journal article" date="2019" name="Sci. Rep.">
        <title>Orb-weaving spider Araneus ventricosus genome elucidates the spidroin gene catalogue.</title>
        <authorList>
            <person name="Kono N."/>
            <person name="Nakamura H."/>
            <person name="Ohtoshi R."/>
            <person name="Moran D.A.P."/>
            <person name="Shinohara A."/>
            <person name="Yoshida Y."/>
            <person name="Fujiwara M."/>
            <person name="Mori M."/>
            <person name="Tomita M."/>
            <person name="Arakawa K."/>
        </authorList>
    </citation>
    <scope>NUCLEOTIDE SEQUENCE [LARGE SCALE GENOMIC DNA]</scope>
</reference>
<name>A0A4Y2KER6_ARAVE</name>
<evidence type="ECO:0000313" key="3">
    <source>
        <dbReference type="Proteomes" id="UP000499080"/>
    </source>
</evidence>
<protein>
    <submittedName>
        <fullName evidence="2">Uncharacterized protein</fullName>
    </submittedName>
</protein>
<evidence type="ECO:0000313" key="2">
    <source>
        <dbReference type="EMBL" id="GBN00785.1"/>
    </source>
</evidence>
<dbReference type="EMBL" id="BGPR01114374">
    <property type="protein sequence ID" value="GBN00785.1"/>
    <property type="molecule type" value="Genomic_DNA"/>
</dbReference>
<keyword evidence="3" id="KW-1185">Reference proteome</keyword>
<evidence type="ECO:0000256" key="1">
    <source>
        <dbReference type="SAM" id="MobiDB-lite"/>
    </source>
</evidence>
<feature type="region of interest" description="Disordered" evidence="1">
    <location>
        <begin position="14"/>
        <end position="39"/>
    </location>
</feature>
<proteinExistence type="predicted"/>
<sequence>MIEIGGASILQHQATKTHQLQYKTSSSGKSGELNSATESPNKTICEDAFALCCWRVVPHLTVRIADQLSSIEKRLPDITGLIKLPWPGVPFTTPVSHKKTSFSKTSNSGRKITN</sequence>
<accession>A0A4Y2KER6</accession>
<comment type="caution">
    <text evidence="2">The sequence shown here is derived from an EMBL/GenBank/DDBJ whole genome shotgun (WGS) entry which is preliminary data.</text>
</comment>